<evidence type="ECO:0000313" key="2">
    <source>
        <dbReference type="EMBL" id="GAA2016444.1"/>
    </source>
</evidence>
<dbReference type="SMART" id="SM00028">
    <property type="entry name" value="TPR"/>
    <property type="match status" value="3"/>
</dbReference>
<organism evidence="2 3">
    <name type="scientific">Catenulispora yoronensis</name>
    <dbReference type="NCBI Taxonomy" id="450799"/>
    <lineage>
        <taxon>Bacteria</taxon>
        <taxon>Bacillati</taxon>
        <taxon>Actinomycetota</taxon>
        <taxon>Actinomycetes</taxon>
        <taxon>Catenulisporales</taxon>
        <taxon>Catenulisporaceae</taxon>
        <taxon>Catenulispora</taxon>
    </lineage>
</organism>
<protein>
    <recommendedName>
        <fullName evidence="4">Tetratricopeptide repeat protein</fullName>
    </recommendedName>
</protein>
<keyword evidence="1" id="KW-0802">TPR repeat</keyword>
<dbReference type="RefSeq" id="WP_344664294.1">
    <property type="nucleotide sequence ID" value="NZ_BAAAQN010000004.1"/>
</dbReference>
<dbReference type="PROSITE" id="PS50005">
    <property type="entry name" value="TPR"/>
    <property type="match status" value="1"/>
</dbReference>
<evidence type="ECO:0008006" key="4">
    <source>
        <dbReference type="Google" id="ProtNLM"/>
    </source>
</evidence>
<accession>A0ABP5F8K2</accession>
<dbReference type="InterPro" id="IPR011990">
    <property type="entry name" value="TPR-like_helical_dom_sf"/>
</dbReference>
<evidence type="ECO:0000313" key="3">
    <source>
        <dbReference type="Proteomes" id="UP001500751"/>
    </source>
</evidence>
<evidence type="ECO:0000256" key="1">
    <source>
        <dbReference type="PROSITE-ProRule" id="PRU00339"/>
    </source>
</evidence>
<dbReference type="InterPro" id="IPR019734">
    <property type="entry name" value="TPR_rpt"/>
</dbReference>
<sequence>MAGNTGSGAGGYERDQAEMEVQRFRANLAVGELAHAGVHLGRALTNDPSLNSAYTCLAEFAEAAGSSVSAREILKGIGIAGAPGIAAAIIALLAGEGELSSAVELLGSLAAELPAKPWAAAPWFSPEQALSLPELSIGRAVTPIWEKIGGTVPPETAQALAPWLAFARAAALRPGLRPDVLCTASALARRLGAPQDAVEWCRMAEEREKRSGGGVSQHTLIMLGYAYRDAGQTDRAIDAWTRGSALNPANADLLLDLADITFDRGDFAQSLRWAERATARNGSSPKARAALLAARFRTGGDSVDLVADVSPLIELADLSAAQPDSSYIRRCVSRACDAAPWLMAVPPPTEAICGSYGELTRIEESGEGWITGVQSYMTSLEAPTAMSLHRARFPQASIELGPVVEPDPRVSVTTEFGPALWSYDGTKAVATVPPPSSEAFELVHAIAKGIWADPLVAYHHAAGFGVLDADDFLGLLAHMPSPQEPSWVAIGHEHPLYWQRFAQVWVCVGILHHRPDEPWAQSARRTLLLRLLFGPEDWTVDAAAFALCVAAWRFPAQRTEIAEAIGRRYLYAAKAVGRRPTQLHDPLARVLLICPSVDPKVTRQARKALAEQHEAADASNIEEMKDSLLRRWKRRKDV</sequence>
<comment type="caution">
    <text evidence="2">The sequence shown here is derived from an EMBL/GenBank/DDBJ whole genome shotgun (WGS) entry which is preliminary data.</text>
</comment>
<feature type="repeat" description="TPR" evidence="1">
    <location>
        <begin position="217"/>
        <end position="250"/>
    </location>
</feature>
<proteinExistence type="predicted"/>
<keyword evidence="3" id="KW-1185">Reference proteome</keyword>
<gene>
    <name evidence="2" type="ORF">GCM10009839_10030</name>
</gene>
<dbReference type="SUPFAM" id="SSF48452">
    <property type="entry name" value="TPR-like"/>
    <property type="match status" value="1"/>
</dbReference>
<dbReference type="Gene3D" id="1.25.40.10">
    <property type="entry name" value="Tetratricopeptide repeat domain"/>
    <property type="match status" value="1"/>
</dbReference>
<name>A0ABP5F8K2_9ACTN</name>
<dbReference type="EMBL" id="BAAAQN010000004">
    <property type="protein sequence ID" value="GAA2016444.1"/>
    <property type="molecule type" value="Genomic_DNA"/>
</dbReference>
<reference evidence="3" key="1">
    <citation type="journal article" date="2019" name="Int. J. Syst. Evol. Microbiol.">
        <title>The Global Catalogue of Microorganisms (GCM) 10K type strain sequencing project: providing services to taxonomists for standard genome sequencing and annotation.</title>
        <authorList>
            <consortium name="The Broad Institute Genomics Platform"/>
            <consortium name="The Broad Institute Genome Sequencing Center for Infectious Disease"/>
            <person name="Wu L."/>
            <person name="Ma J."/>
        </authorList>
    </citation>
    <scope>NUCLEOTIDE SEQUENCE [LARGE SCALE GENOMIC DNA]</scope>
    <source>
        <strain evidence="3">JCM 16014</strain>
    </source>
</reference>
<dbReference type="Proteomes" id="UP001500751">
    <property type="component" value="Unassembled WGS sequence"/>
</dbReference>